<accession>A0AAD4KZH3</accession>
<proteinExistence type="predicted"/>
<protein>
    <recommendedName>
        <fullName evidence="5">Nucleoside phosphorylase domain-containing protein</fullName>
    </recommendedName>
</protein>
<dbReference type="PANTHER" id="PTHR46082:SF11">
    <property type="entry name" value="AAA+ ATPASE DOMAIN-CONTAINING PROTEIN-RELATED"/>
    <property type="match status" value="1"/>
</dbReference>
<dbReference type="InterPro" id="IPR000845">
    <property type="entry name" value="Nucleoside_phosphorylase_d"/>
</dbReference>
<evidence type="ECO:0000259" key="2">
    <source>
        <dbReference type="Pfam" id="PF12200"/>
    </source>
</evidence>
<dbReference type="EMBL" id="JAJTJA010000002">
    <property type="protein sequence ID" value="KAH8703469.1"/>
    <property type="molecule type" value="Genomic_DNA"/>
</dbReference>
<feature type="domain" description="DUF3597" evidence="2">
    <location>
        <begin position="252"/>
        <end position="345"/>
    </location>
</feature>
<keyword evidence="4" id="KW-1185">Reference proteome</keyword>
<dbReference type="InterPro" id="IPR035994">
    <property type="entry name" value="Nucleoside_phosphorylase_sf"/>
</dbReference>
<gene>
    <name evidence="3" type="ORF">BGW36DRAFT_288398</name>
</gene>
<name>A0AAD4KZH3_9EURO</name>
<dbReference type="GO" id="GO:0009116">
    <property type="term" value="P:nucleoside metabolic process"/>
    <property type="evidence" value="ECO:0007669"/>
    <property type="project" value="InterPro"/>
</dbReference>
<reference evidence="3" key="1">
    <citation type="submission" date="2021-12" db="EMBL/GenBank/DDBJ databases">
        <title>Convergent genome expansion in fungi linked to evolution of root-endophyte symbiosis.</title>
        <authorList>
            <consortium name="DOE Joint Genome Institute"/>
            <person name="Ke Y.-H."/>
            <person name="Bonito G."/>
            <person name="Liao H.-L."/>
            <person name="Looney B."/>
            <person name="Rojas-Flechas A."/>
            <person name="Nash J."/>
            <person name="Hameed K."/>
            <person name="Schadt C."/>
            <person name="Martin F."/>
            <person name="Crous P.W."/>
            <person name="Miettinen O."/>
            <person name="Magnuson J.K."/>
            <person name="Labbe J."/>
            <person name="Jacobson D."/>
            <person name="Doktycz M.J."/>
            <person name="Veneault-Fourrey C."/>
            <person name="Kuo A."/>
            <person name="Mondo S."/>
            <person name="Calhoun S."/>
            <person name="Riley R."/>
            <person name="Ohm R."/>
            <person name="LaButti K."/>
            <person name="Andreopoulos B."/>
            <person name="Pangilinan J."/>
            <person name="Nolan M."/>
            <person name="Tritt A."/>
            <person name="Clum A."/>
            <person name="Lipzen A."/>
            <person name="Daum C."/>
            <person name="Barry K."/>
            <person name="Grigoriev I.V."/>
            <person name="Vilgalys R."/>
        </authorList>
    </citation>
    <scope>NUCLEOTIDE SEQUENCE</scope>
    <source>
        <strain evidence="3">PMI_201</strain>
    </source>
</reference>
<dbReference type="SUPFAM" id="SSF53167">
    <property type="entry name" value="Purine and uridine phosphorylases"/>
    <property type="match status" value="1"/>
</dbReference>
<dbReference type="PANTHER" id="PTHR46082">
    <property type="entry name" value="ATP/GTP-BINDING PROTEIN-RELATED"/>
    <property type="match status" value="1"/>
</dbReference>
<evidence type="ECO:0008006" key="5">
    <source>
        <dbReference type="Google" id="ProtNLM"/>
    </source>
</evidence>
<dbReference type="SUPFAM" id="SSF158634">
    <property type="entry name" value="RPA2825-like"/>
    <property type="match status" value="1"/>
</dbReference>
<dbReference type="GeneID" id="70240856"/>
<evidence type="ECO:0000259" key="1">
    <source>
        <dbReference type="Pfam" id="PF01048"/>
    </source>
</evidence>
<dbReference type="RefSeq" id="XP_046076487.1">
    <property type="nucleotide sequence ID" value="XM_046210569.1"/>
</dbReference>
<dbReference type="InterPro" id="IPR022016">
    <property type="entry name" value="DUF3597"/>
</dbReference>
<dbReference type="AlphaFoldDB" id="A0AAD4KZH3"/>
<dbReference type="Gene3D" id="3.40.50.1580">
    <property type="entry name" value="Nucleoside phosphorylase domain"/>
    <property type="match status" value="1"/>
</dbReference>
<organism evidence="3 4">
    <name type="scientific">Talaromyces proteolyticus</name>
    <dbReference type="NCBI Taxonomy" id="1131652"/>
    <lineage>
        <taxon>Eukaryota</taxon>
        <taxon>Fungi</taxon>
        <taxon>Dikarya</taxon>
        <taxon>Ascomycota</taxon>
        <taxon>Pezizomycotina</taxon>
        <taxon>Eurotiomycetes</taxon>
        <taxon>Eurotiomycetidae</taxon>
        <taxon>Eurotiales</taxon>
        <taxon>Trichocomaceae</taxon>
        <taxon>Talaromyces</taxon>
        <taxon>Talaromyces sect. Bacilispori</taxon>
    </lineage>
</organism>
<dbReference type="InterPro" id="IPR053137">
    <property type="entry name" value="NLR-like"/>
</dbReference>
<sequence length="357" mass="39137">MPIRKAGQTVQYLLGRIGPHNVEIAGFPASEFGIGIAASVATEVLRDFPDLEVGLLVGIAAGIPSPNHNIRLGDVAVAVPSDDTAGVIGYDMVKVEPEEIKLKQWQNASSPILRSTITNIRAQSEYEGNKFLGHLERFKGTSYKRPEAHVRSKQLAQAMREPCGPPAVHYGQILSGHRVIRSAKHRDDINRKYDAIAIEMEAAGMVNRLPVAVIRGISDFADTDKNDDCQFYAAANAAAYAKELLVQLQSSALAPPPRFVSPERMSQASLNLLLDQRAEDNPQKLDWRHSVVDLLKLLSLDATLEARKQLARRWNVFVGKDGDAVQNVALHGVITDDLAKNQGQVSRNLKEALFVDD</sequence>
<dbReference type="Proteomes" id="UP001201262">
    <property type="component" value="Unassembled WGS sequence"/>
</dbReference>
<evidence type="ECO:0000313" key="3">
    <source>
        <dbReference type="EMBL" id="KAH8703469.1"/>
    </source>
</evidence>
<dbReference type="Pfam" id="PF01048">
    <property type="entry name" value="PNP_UDP_1"/>
    <property type="match status" value="1"/>
</dbReference>
<evidence type="ECO:0000313" key="4">
    <source>
        <dbReference type="Proteomes" id="UP001201262"/>
    </source>
</evidence>
<comment type="caution">
    <text evidence="3">The sequence shown here is derived from an EMBL/GenBank/DDBJ whole genome shotgun (WGS) entry which is preliminary data.</text>
</comment>
<dbReference type="Pfam" id="PF12200">
    <property type="entry name" value="DUF3597"/>
    <property type="match status" value="1"/>
</dbReference>
<feature type="domain" description="Nucleoside phosphorylase" evidence="1">
    <location>
        <begin position="119"/>
        <end position="243"/>
    </location>
</feature>
<dbReference type="GO" id="GO:0003824">
    <property type="term" value="F:catalytic activity"/>
    <property type="evidence" value="ECO:0007669"/>
    <property type="project" value="InterPro"/>
</dbReference>